<keyword evidence="3" id="KW-1185">Reference proteome</keyword>
<protein>
    <recommendedName>
        <fullName evidence="1">HTH cro/C1-type domain-containing protein</fullName>
    </recommendedName>
</protein>
<name>A0ABQ2IBV1_9BACT</name>
<evidence type="ECO:0000313" key="2">
    <source>
        <dbReference type="EMBL" id="GGN06418.1"/>
    </source>
</evidence>
<dbReference type="RefSeq" id="WP_157504490.1">
    <property type="nucleotide sequence ID" value="NZ_BMLI01000002.1"/>
</dbReference>
<accession>A0ABQ2IBV1</accession>
<dbReference type="InterPro" id="IPR001387">
    <property type="entry name" value="Cro/C1-type_HTH"/>
</dbReference>
<dbReference type="SMART" id="SM00530">
    <property type="entry name" value="HTH_XRE"/>
    <property type="match status" value="1"/>
</dbReference>
<evidence type="ECO:0000313" key="3">
    <source>
        <dbReference type="Proteomes" id="UP000632339"/>
    </source>
</evidence>
<comment type="caution">
    <text evidence="2">The sequence shown here is derived from an EMBL/GenBank/DDBJ whole genome shotgun (WGS) entry which is preliminary data.</text>
</comment>
<feature type="domain" description="HTH cro/C1-type" evidence="1">
    <location>
        <begin position="20"/>
        <end position="69"/>
    </location>
</feature>
<dbReference type="InterPro" id="IPR010982">
    <property type="entry name" value="Lambda_DNA-bd_dom_sf"/>
</dbReference>
<dbReference type="EMBL" id="BMLI01000002">
    <property type="protein sequence ID" value="GGN06418.1"/>
    <property type="molecule type" value="Genomic_DNA"/>
</dbReference>
<dbReference type="Proteomes" id="UP000632339">
    <property type="component" value="Unassembled WGS sequence"/>
</dbReference>
<dbReference type="SUPFAM" id="SSF47413">
    <property type="entry name" value="lambda repressor-like DNA-binding domains"/>
    <property type="match status" value="1"/>
</dbReference>
<gene>
    <name evidence="2" type="ORF">GCM10010967_47090</name>
</gene>
<sequence>MESKETILAKLGEAVLMEAKHKKLSVRKLADASGLEYSQVQRICKGKVNLALTTLLALSEGLDLKPSELLKRIE</sequence>
<reference evidence="3" key="1">
    <citation type="journal article" date="2019" name="Int. J. Syst. Evol. Microbiol.">
        <title>The Global Catalogue of Microorganisms (GCM) 10K type strain sequencing project: providing services to taxonomists for standard genome sequencing and annotation.</title>
        <authorList>
            <consortium name="The Broad Institute Genomics Platform"/>
            <consortium name="The Broad Institute Genome Sequencing Center for Infectious Disease"/>
            <person name="Wu L."/>
            <person name="Ma J."/>
        </authorList>
    </citation>
    <scope>NUCLEOTIDE SEQUENCE [LARGE SCALE GENOMIC DNA]</scope>
    <source>
        <strain evidence="3">CGMCC 1.6375</strain>
    </source>
</reference>
<evidence type="ECO:0000259" key="1">
    <source>
        <dbReference type="PROSITE" id="PS50943"/>
    </source>
</evidence>
<organism evidence="2 3">
    <name type="scientific">Dyadobacter beijingensis</name>
    <dbReference type="NCBI Taxonomy" id="365489"/>
    <lineage>
        <taxon>Bacteria</taxon>
        <taxon>Pseudomonadati</taxon>
        <taxon>Bacteroidota</taxon>
        <taxon>Cytophagia</taxon>
        <taxon>Cytophagales</taxon>
        <taxon>Spirosomataceae</taxon>
        <taxon>Dyadobacter</taxon>
    </lineage>
</organism>
<dbReference type="Pfam" id="PF13443">
    <property type="entry name" value="HTH_26"/>
    <property type="match status" value="1"/>
</dbReference>
<dbReference type="PROSITE" id="PS50943">
    <property type="entry name" value="HTH_CROC1"/>
    <property type="match status" value="1"/>
</dbReference>
<dbReference type="Gene3D" id="1.10.260.40">
    <property type="entry name" value="lambda repressor-like DNA-binding domains"/>
    <property type="match status" value="1"/>
</dbReference>
<proteinExistence type="predicted"/>